<keyword evidence="3" id="KW-1185">Reference proteome</keyword>
<dbReference type="RefSeq" id="WP_167968698.1">
    <property type="nucleotide sequence ID" value="NZ_BHZG01000379.1"/>
</dbReference>
<gene>
    <name evidence="2" type="ORF">HCN56_07430</name>
</gene>
<dbReference type="Proteomes" id="UP000578686">
    <property type="component" value="Unassembled WGS sequence"/>
</dbReference>
<feature type="transmembrane region" description="Helical" evidence="1">
    <location>
        <begin position="41"/>
        <end position="62"/>
    </location>
</feature>
<accession>A0A7X6CZH3</accession>
<evidence type="ECO:0000256" key="1">
    <source>
        <dbReference type="SAM" id="Phobius"/>
    </source>
</evidence>
<sequence length="64" mass="6952">MFSILFGSGLVVFRNRFARSAMASGIQLFKLKESGLYEESAKWAAVVFGLVFVVIGIIGLVVNP</sequence>
<keyword evidence="1" id="KW-0472">Membrane</keyword>
<comment type="caution">
    <text evidence="2">The sequence shown here is derived from an EMBL/GenBank/DDBJ whole genome shotgun (WGS) entry which is preliminary data.</text>
</comment>
<dbReference type="EMBL" id="JAAVJD010000036">
    <property type="protein sequence ID" value="NJQ05412.1"/>
    <property type="molecule type" value="Genomic_DNA"/>
</dbReference>
<name>A0A7X6CZH3_9ACTN</name>
<protein>
    <submittedName>
        <fullName evidence="2">Uncharacterized protein</fullName>
    </submittedName>
</protein>
<dbReference type="AlphaFoldDB" id="A0A7X6CZH3"/>
<organism evidence="2 3">
    <name type="scientific">Streptomyces lonarensis</name>
    <dbReference type="NCBI Taxonomy" id="700599"/>
    <lineage>
        <taxon>Bacteria</taxon>
        <taxon>Bacillati</taxon>
        <taxon>Actinomycetota</taxon>
        <taxon>Actinomycetes</taxon>
        <taxon>Kitasatosporales</taxon>
        <taxon>Streptomycetaceae</taxon>
        <taxon>Streptomyces</taxon>
    </lineage>
</organism>
<proteinExistence type="predicted"/>
<reference evidence="2 3" key="1">
    <citation type="submission" date="2020-03" db="EMBL/GenBank/DDBJ databases">
        <title>Draft genome of Streptomyces sp. ventii, isolated from the Axial Seamount in the Pacific Ocean, and resequencing of the two type strains Streptomyces lonarensis strain NCL 716 and Streptomyces bohaiensis strain 11A07.</title>
        <authorList>
            <person name="Loughran R.M."/>
            <person name="Pfannmuller K.M."/>
            <person name="Wasson B.J."/>
            <person name="Deadmond M.C."/>
            <person name="Paddock B.E."/>
            <person name="Koyack M.J."/>
            <person name="Gallegos D.A."/>
            <person name="Mitchell E.A."/>
            <person name="Ushijima B."/>
            <person name="Saw J.H."/>
            <person name="Mcphail K.L."/>
            <person name="Videau P."/>
        </authorList>
    </citation>
    <scope>NUCLEOTIDE SEQUENCE [LARGE SCALE GENOMIC DNA]</scope>
    <source>
        <strain evidence="2 3">NCL716</strain>
    </source>
</reference>
<evidence type="ECO:0000313" key="3">
    <source>
        <dbReference type="Proteomes" id="UP000578686"/>
    </source>
</evidence>
<evidence type="ECO:0000313" key="2">
    <source>
        <dbReference type="EMBL" id="NJQ05412.1"/>
    </source>
</evidence>
<keyword evidence="1" id="KW-1133">Transmembrane helix</keyword>
<keyword evidence="1" id="KW-0812">Transmembrane</keyword>